<dbReference type="RefSeq" id="WP_245331404.1">
    <property type="nucleotide sequence ID" value="NZ_JAGGLM010000001.1"/>
</dbReference>
<organism evidence="1 2">
    <name type="scientific">Clostridium algifaecis</name>
    <dbReference type="NCBI Taxonomy" id="1472040"/>
    <lineage>
        <taxon>Bacteria</taxon>
        <taxon>Bacillati</taxon>
        <taxon>Bacillota</taxon>
        <taxon>Clostridia</taxon>
        <taxon>Eubacteriales</taxon>
        <taxon>Clostridiaceae</taxon>
        <taxon>Clostridium</taxon>
    </lineage>
</organism>
<keyword evidence="2" id="KW-1185">Reference proteome</keyword>
<protein>
    <submittedName>
        <fullName evidence="1">Uncharacterized protein</fullName>
    </submittedName>
</protein>
<sequence length="111" mass="13593">METLIKSDDLHDYKMSFKTDNIQKYREILITRLNEYINKSVSYHNDNDISKYFSNLKDFRICYQNSYVYYDKNSNTFKLEYIIDNKFCREETYEYTVNNGRIKYGCINYSI</sequence>
<comment type="caution">
    <text evidence="1">The sequence shown here is derived from an EMBL/GenBank/DDBJ whole genome shotgun (WGS) entry which is preliminary data.</text>
</comment>
<dbReference type="EMBL" id="JAGGLM010000001">
    <property type="protein sequence ID" value="MBP2031460.1"/>
    <property type="molecule type" value="Genomic_DNA"/>
</dbReference>
<name>A0ABS4KPH2_9CLOT</name>
<accession>A0ABS4KPH2</accession>
<evidence type="ECO:0000313" key="2">
    <source>
        <dbReference type="Proteomes" id="UP001519307"/>
    </source>
</evidence>
<evidence type="ECO:0000313" key="1">
    <source>
        <dbReference type="EMBL" id="MBP2031460.1"/>
    </source>
</evidence>
<proteinExistence type="predicted"/>
<dbReference type="Proteomes" id="UP001519307">
    <property type="component" value="Unassembled WGS sequence"/>
</dbReference>
<gene>
    <name evidence="1" type="ORF">J2Z42_000125</name>
</gene>
<reference evidence="1 2" key="1">
    <citation type="submission" date="2021-03" db="EMBL/GenBank/DDBJ databases">
        <title>Genomic Encyclopedia of Type Strains, Phase IV (KMG-IV): sequencing the most valuable type-strain genomes for metagenomic binning, comparative biology and taxonomic classification.</title>
        <authorList>
            <person name="Goeker M."/>
        </authorList>
    </citation>
    <scope>NUCLEOTIDE SEQUENCE [LARGE SCALE GENOMIC DNA]</scope>
    <source>
        <strain evidence="1 2">DSM 28783</strain>
    </source>
</reference>